<dbReference type="InterPro" id="IPR038717">
    <property type="entry name" value="Tc1-like_DDE_dom"/>
</dbReference>
<organism evidence="3 4">
    <name type="scientific">Trichonephila clavipes</name>
    <name type="common">Golden silk orbweaver</name>
    <name type="synonym">Nephila clavipes</name>
    <dbReference type="NCBI Taxonomy" id="2585209"/>
    <lineage>
        <taxon>Eukaryota</taxon>
        <taxon>Metazoa</taxon>
        <taxon>Ecdysozoa</taxon>
        <taxon>Arthropoda</taxon>
        <taxon>Chelicerata</taxon>
        <taxon>Arachnida</taxon>
        <taxon>Araneae</taxon>
        <taxon>Araneomorphae</taxon>
        <taxon>Entelegynae</taxon>
        <taxon>Araneoidea</taxon>
        <taxon>Nephilidae</taxon>
        <taxon>Trichonephila</taxon>
    </lineage>
</organism>
<dbReference type="GO" id="GO:0003676">
    <property type="term" value="F:nucleic acid binding"/>
    <property type="evidence" value="ECO:0007669"/>
    <property type="project" value="InterPro"/>
</dbReference>
<dbReference type="Pfam" id="PF13358">
    <property type="entry name" value="DDE_3"/>
    <property type="match status" value="1"/>
</dbReference>
<feature type="chain" id="PRO_5036464357" evidence="1">
    <location>
        <begin position="24"/>
        <end position="152"/>
    </location>
</feature>
<name>A0A8X6WKX1_TRICX</name>
<proteinExistence type="predicted"/>
<sequence>MNHASICRTMMAAFVLDAMPVNAAFQCVLSNDIVPNTRSYSLGCDLYHGRTNLLRIEDNLNSDRYVREVLQPEVVPFLQGIPRAIFQQDNARPYDAKSVRDFCSAQHMQLLPWPAYSTDMSPIEHMWDLVGWRRAHDPSPLKDELLLLIQAI</sequence>
<feature type="domain" description="Tc1-like transposase DDE" evidence="2">
    <location>
        <begin position="48"/>
        <end position="130"/>
    </location>
</feature>
<evidence type="ECO:0000256" key="1">
    <source>
        <dbReference type="SAM" id="SignalP"/>
    </source>
</evidence>
<gene>
    <name evidence="3" type="primary">NCL1_41460</name>
    <name evidence="3" type="ORF">TNCV_4842881</name>
</gene>
<feature type="signal peptide" evidence="1">
    <location>
        <begin position="1"/>
        <end position="23"/>
    </location>
</feature>
<accession>A0A8X6WKX1</accession>
<dbReference type="InterPro" id="IPR036397">
    <property type="entry name" value="RNaseH_sf"/>
</dbReference>
<protein>
    <submittedName>
        <fullName evidence="3">Transposable element Tcb2 transposase</fullName>
    </submittedName>
</protein>
<comment type="caution">
    <text evidence="3">The sequence shown here is derived from an EMBL/GenBank/DDBJ whole genome shotgun (WGS) entry which is preliminary data.</text>
</comment>
<evidence type="ECO:0000313" key="3">
    <source>
        <dbReference type="EMBL" id="GFY35916.1"/>
    </source>
</evidence>
<dbReference type="AlphaFoldDB" id="A0A8X6WKX1"/>
<keyword evidence="1" id="KW-0732">Signal</keyword>
<evidence type="ECO:0000259" key="2">
    <source>
        <dbReference type="Pfam" id="PF13358"/>
    </source>
</evidence>
<dbReference type="Gene3D" id="3.30.420.10">
    <property type="entry name" value="Ribonuclease H-like superfamily/Ribonuclease H"/>
    <property type="match status" value="1"/>
</dbReference>
<dbReference type="Proteomes" id="UP000887159">
    <property type="component" value="Unassembled WGS sequence"/>
</dbReference>
<reference evidence="3" key="1">
    <citation type="submission" date="2020-08" db="EMBL/GenBank/DDBJ databases">
        <title>Multicomponent nature underlies the extraordinary mechanical properties of spider dragline silk.</title>
        <authorList>
            <person name="Kono N."/>
            <person name="Nakamura H."/>
            <person name="Mori M."/>
            <person name="Yoshida Y."/>
            <person name="Ohtoshi R."/>
            <person name="Malay A.D."/>
            <person name="Moran D.A.P."/>
            <person name="Tomita M."/>
            <person name="Numata K."/>
            <person name="Arakawa K."/>
        </authorList>
    </citation>
    <scope>NUCLEOTIDE SEQUENCE</scope>
</reference>
<dbReference type="EMBL" id="BMAU01021435">
    <property type="protein sequence ID" value="GFY35916.1"/>
    <property type="molecule type" value="Genomic_DNA"/>
</dbReference>
<evidence type="ECO:0000313" key="4">
    <source>
        <dbReference type="Proteomes" id="UP000887159"/>
    </source>
</evidence>
<keyword evidence="4" id="KW-1185">Reference proteome</keyword>